<feature type="coiled-coil region" evidence="7">
    <location>
        <begin position="197"/>
        <end position="369"/>
    </location>
</feature>
<evidence type="ECO:0000259" key="9">
    <source>
        <dbReference type="Pfam" id="PF13870"/>
    </source>
</evidence>
<comment type="subcellular location">
    <subcellularLocation>
        <location evidence="1">Cell projection</location>
        <location evidence="1">Cilium</location>
    </subcellularLocation>
</comment>
<dbReference type="GO" id="GO:0005930">
    <property type="term" value="C:axoneme"/>
    <property type="evidence" value="ECO:0007669"/>
    <property type="project" value="TreeGrafter"/>
</dbReference>
<protein>
    <recommendedName>
        <fullName evidence="6">Cilia- and flagella-associated protein 263</fullName>
    </recommendedName>
</protein>
<keyword evidence="3 7" id="KW-0175">Coiled coil</keyword>
<dbReference type="Pfam" id="PF13870">
    <property type="entry name" value="CCDC113_CCDC96_CC"/>
    <property type="match status" value="1"/>
</dbReference>
<evidence type="ECO:0000313" key="11">
    <source>
        <dbReference type="Proteomes" id="UP000838412"/>
    </source>
</evidence>
<feature type="domain" description="CCDC113/CCDC96 coiled-coil" evidence="9">
    <location>
        <begin position="191"/>
        <end position="364"/>
    </location>
</feature>
<dbReference type="GO" id="GO:0060271">
    <property type="term" value="P:cilium assembly"/>
    <property type="evidence" value="ECO:0007669"/>
    <property type="project" value="TreeGrafter"/>
</dbReference>
<name>A0A8K0EYF5_BRALA</name>
<accession>A0A8K0EYF5</accession>
<dbReference type="PANTHER" id="PTHR15654">
    <property type="entry name" value="COILED-COIL DOMAIN-CONTAINING PROTEIN 113-RELATED"/>
    <property type="match status" value="1"/>
</dbReference>
<reference evidence="10" key="1">
    <citation type="submission" date="2022-01" db="EMBL/GenBank/DDBJ databases">
        <authorList>
            <person name="Braso-Vives M."/>
        </authorList>
    </citation>
    <scope>NUCLEOTIDE SEQUENCE</scope>
</reference>
<dbReference type="OrthoDB" id="10259713at2759"/>
<feature type="region of interest" description="Disordered" evidence="8">
    <location>
        <begin position="56"/>
        <end position="96"/>
    </location>
</feature>
<dbReference type="InterPro" id="IPR051885">
    <property type="entry name" value="CC_CF"/>
</dbReference>
<feature type="region of interest" description="Disordered" evidence="8">
    <location>
        <begin position="1"/>
        <end position="26"/>
    </location>
</feature>
<dbReference type="GO" id="GO:0036064">
    <property type="term" value="C:ciliary basal body"/>
    <property type="evidence" value="ECO:0007669"/>
    <property type="project" value="TreeGrafter"/>
</dbReference>
<sequence>MADTESVTTQDTETQPDTDPLSELSDERLYQLVEDTLQSNDVLQTETEMFEKFLKRVEPKDGGHSSLASTSTPVTATPSTSMQDLRTVGRRRSKSKSGTIERLLKLSAEQKCDIAQRELEELREDIDKFKEESEKVLDNHKAHIEEGDTRLSEIKKSSYEFERDILKGGVNPRTGKVVGERATRYFDDRIRAKDTLIEKLRLKNSSLKVQKRKLQLQLKQKEEMGEVLHEVDFQQLKIENAQYLERIDERNQDLLRLKLMAGNTMQVLNSYKKKLNTLTSESERLKSEIASRQDMLTRIDAETNSVEEERSKAEKENKKYRTQLADYRVPDVLDYVQDKADLYELQKTVKSWERKVEIAEMALKTHKKTWYQMQMASQHISPWKQPLEAQYQ</sequence>
<proteinExistence type="inferred from homology"/>
<dbReference type="InterPro" id="IPR025254">
    <property type="entry name" value="CCDC113/CCDC96_CC"/>
</dbReference>
<feature type="compositionally biased region" description="Low complexity" evidence="8">
    <location>
        <begin position="65"/>
        <end position="81"/>
    </location>
</feature>
<keyword evidence="11" id="KW-1185">Reference proteome</keyword>
<feature type="compositionally biased region" description="Low complexity" evidence="8">
    <location>
        <begin position="8"/>
        <end position="19"/>
    </location>
</feature>
<evidence type="ECO:0000256" key="2">
    <source>
        <dbReference type="ARBA" id="ARBA00022794"/>
    </source>
</evidence>
<evidence type="ECO:0000256" key="3">
    <source>
        <dbReference type="ARBA" id="ARBA00023054"/>
    </source>
</evidence>
<comment type="similarity">
    <text evidence="5">Belongs to the CFAP263 family.</text>
</comment>
<organism evidence="10 11">
    <name type="scientific">Branchiostoma lanceolatum</name>
    <name type="common">Common lancelet</name>
    <name type="synonym">Amphioxus lanceolatum</name>
    <dbReference type="NCBI Taxonomy" id="7740"/>
    <lineage>
        <taxon>Eukaryota</taxon>
        <taxon>Metazoa</taxon>
        <taxon>Chordata</taxon>
        <taxon>Cephalochordata</taxon>
        <taxon>Leptocardii</taxon>
        <taxon>Amphioxiformes</taxon>
        <taxon>Branchiostomatidae</taxon>
        <taxon>Branchiostoma</taxon>
    </lineage>
</organism>
<evidence type="ECO:0000256" key="7">
    <source>
        <dbReference type="SAM" id="Coils"/>
    </source>
</evidence>
<evidence type="ECO:0000256" key="8">
    <source>
        <dbReference type="SAM" id="MobiDB-lite"/>
    </source>
</evidence>
<feature type="coiled-coil region" evidence="7">
    <location>
        <begin position="105"/>
        <end position="139"/>
    </location>
</feature>
<dbReference type="EMBL" id="OV696692">
    <property type="protein sequence ID" value="CAH1270667.1"/>
    <property type="molecule type" value="Genomic_DNA"/>
</dbReference>
<keyword evidence="2" id="KW-0970">Cilium biogenesis/degradation</keyword>
<dbReference type="Proteomes" id="UP000838412">
    <property type="component" value="Chromosome 7"/>
</dbReference>
<keyword evidence="4" id="KW-0966">Cell projection</keyword>
<evidence type="ECO:0000256" key="1">
    <source>
        <dbReference type="ARBA" id="ARBA00004138"/>
    </source>
</evidence>
<evidence type="ECO:0000256" key="4">
    <source>
        <dbReference type="ARBA" id="ARBA00023273"/>
    </source>
</evidence>
<dbReference type="PANTHER" id="PTHR15654:SF2">
    <property type="entry name" value="COILED-COIL DOMAIN-CONTAINING PROTEIN 113"/>
    <property type="match status" value="1"/>
</dbReference>
<dbReference type="AlphaFoldDB" id="A0A8K0EYF5"/>
<evidence type="ECO:0000313" key="10">
    <source>
        <dbReference type="EMBL" id="CAH1270667.1"/>
    </source>
</evidence>
<gene>
    <name evidence="10" type="primary">CCDC113</name>
    <name evidence="10" type="ORF">BLAG_LOCUS22882</name>
</gene>
<evidence type="ECO:0000256" key="6">
    <source>
        <dbReference type="ARBA" id="ARBA00044798"/>
    </source>
</evidence>
<evidence type="ECO:0000256" key="5">
    <source>
        <dbReference type="ARBA" id="ARBA00044506"/>
    </source>
</evidence>
<dbReference type="OMA" id="TCQQHRA"/>